<dbReference type="AlphaFoldDB" id="A0A7C8ZJA2"/>
<dbReference type="EMBL" id="GISG01139983">
    <property type="protein sequence ID" value="MBA4644812.1"/>
    <property type="molecule type" value="Transcribed_RNA"/>
</dbReference>
<evidence type="ECO:0000313" key="2">
    <source>
        <dbReference type="EMBL" id="MBA4644812.1"/>
    </source>
</evidence>
<organism evidence="2">
    <name type="scientific">Opuntia streptacantha</name>
    <name type="common">Prickly pear cactus</name>
    <name type="synonym">Opuntia cardona</name>
    <dbReference type="NCBI Taxonomy" id="393608"/>
    <lineage>
        <taxon>Eukaryota</taxon>
        <taxon>Viridiplantae</taxon>
        <taxon>Streptophyta</taxon>
        <taxon>Embryophyta</taxon>
        <taxon>Tracheophyta</taxon>
        <taxon>Spermatophyta</taxon>
        <taxon>Magnoliopsida</taxon>
        <taxon>eudicotyledons</taxon>
        <taxon>Gunneridae</taxon>
        <taxon>Pentapetalae</taxon>
        <taxon>Caryophyllales</taxon>
        <taxon>Cactineae</taxon>
        <taxon>Cactaceae</taxon>
        <taxon>Opuntioideae</taxon>
        <taxon>Opuntia</taxon>
    </lineage>
</organism>
<reference evidence="2" key="2">
    <citation type="submission" date="2020-07" db="EMBL/GenBank/DDBJ databases">
        <authorList>
            <person name="Vera ALvarez R."/>
            <person name="Arias-Moreno D.M."/>
            <person name="Jimenez-Jacinto V."/>
            <person name="Jimenez-Bremont J.F."/>
            <person name="Swaminathan K."/>
            <person name="Moose S.P."/>
            <person name="Guerrero-Gonzalez M.L."/>
            <person name="Marino-Ramirez L."/>
            <person name="Landsman D."/>
            <person name="Rodriguez-Kessler M."/>
            <person name="Delgado-Sanchez P."/>
        </authorList>
    </citation>
    <scope>NUCLEOTIDE SEQUENCE</scope>
    <source>
        <tissue evidence="2">Cladode</tissue>
    </source>
</reference>
<protein>
    <submittedName>
        <fullName evidence="2">Uncharacterized protein</fullName>
    </submittedName>
</protein>
<feature type="compositionally biased region" description="Acidic residues" evidence="1">
    <location>
        <begin position="1"/>
        <end position="15"/>
    </location>
</feature>
<reference evidence="2" key="1">
    <citation type="journal article" date="2013" name="J. Plant Res.">
        <title>Effect of fungi and light on seed germination of three Opuntia species from semiarid lands of central Mexico.</title>
        <authorList>
            <person name="Delgado-Sanchez P."/>
            <person name="Jimenez-Bremont J.F."/>
            <person name="Guerrero-Gonzalez Mde L."/>
            <person name="Flores J."/>
        </authorList>
    </citation>
    <scope>NUCLEOTIDE SEQUENCE</scope>
    <source>
        <tissue evidence="2">Cladode</tissue>
    </source>
</reference>
<sequence>MEVEDMDEKEVEITEENPSPLVPPPSSSSGHFKLFDKMELLEFKDKYIIKALDSSQQGFSISRFDGDIQPLNSGDSLGTPDKTSTIFGVIGTIRLIAGLTSFCEECSFG</sequence>
<feature type="region of interest" description="Disordered" evidence="1">
    <location>
        <begin position="1"/>
        <end position="28"/>
    </location>
</feature>
<evidence type="ECO:0000256" key="1">
    <source>
        <dbReference type="SAM" id="MobiDB-lite"/>
    </source>
</evidence>
<proteinExistence type="predicted"/>
<name>A0A7C8ZJA2_OPUST</name>
<accession>A0A7C8ZJA2</accession>